<sequence length="366" mass="41277">MMSFYKKYYKTAFDIALMIFTVYLFMLLFSYLYKIGAPIFWALLIFAAIEPLARSLNRKGVKKSLATAISLLLFIIIILAILVGLSAILITQLDNIKGLIPTFSTTFQDQVYQDINDLKQRWDNLPPDLADQIVQYVSTMAKYISSFTTIVLGWLMSKFTSFTSFLANFFIGTILAYFLSVEIETWKRMAREHTPGTFKVAFNFLRENVLRGIVTYIKSTLKLVSITGVLVFIGLLLFNVGNAFSVALLCAFFDVLPLLGVSTFFLPWIAYLLIVGETVLAIKISILTAIVLLVRQILEPKITGDSLGVSAFTMLAFMIISLSLFGVAGLILSPVLIITIKALNEQGYLKRWIRKPEDDYQPEYID</sequence>
<gene>
    <name evidence="1" type="ORF">ACI1P1_19390</name>
</gene>
<dbReference type="Proteomes" id="UP001631969">
    <property type="component" value="Unassembled WGS sequence"/>
</dbReference>
<comment type="caution">
    <text evidence="1">The sequence shown here is derived from an EMBL/GenBank/DDBJ whole genome shotgun (WGS) entry which is preliminary data.</text>
</comment>
<reference evidence="1" key="1">
    <citation type="submission" date="2024-12" db="EMBL/GenBank/DDBJ databases">
        <authorList>
            <person name="Wu N."/>
        </authorList>
    </citation>
    <scope>NUCLEOTIDE SEQUENCE</scope>
    <source>
        <strain evidence="1">P15</strain>
    </source>
</reference>
<protein>
    <submittedName>
        <fullName evidence="1">AI-2E family transporter</fullName>
    </submittedName>
</protein>
<organism evidence="1 2">
    <name type="scientific">Paenibacillus mesotrionivorans</name>
    <dbReference type="NCBI Taxonomy" id="3160968"/>
    <lineage>
        <taxon>Bacteria</taxon>
        <taxon>Bacillati</taxon>
        <taxon>Bacillota</taxon>
        <taxon>Bacilli</taxon>
        <taxon>Bacillales</taxon>
        <taxon>Paenibacillaceae</taxon>
        <taxon>Paenibacillus</taxon>
    </lineage>
</organism>
<evidence type="ECO:0000313" key="2">
    <source>
        <dbReference type="Proteomes" id="UP001631969"/>
    </source>
</evidence>
<evidence type="ECO:0000313" key="1">
    <source>
        <dbReference type="EMBL" id="MFM9330469.1"/>
    </source>
</evidence>
<accession>A0ACC7P0B2</accession>
<name>A0ACC7P0B2_9BACL</name>
<keyword evidence="2" id="KW-1185">Reference proteome</keyword>
<dbReference type="EMBL" id="JBJURJ010000013">
    <property type="protein sequence ID" value="MFM9330469.1"/>
    <property type="molecule type" value="Genomic_DNA"/>
</dbReference>
<proteinExistence type="predicted"/>